<evidence type="ECO:0000256" key="4">
    <source>
        <dbReference type="ARBA" id="ARBA00022598"/>
    </source>
</evidence>
<comment type="similarity">
    <text evidence="7">Belongs to the MurCDEF family.</text>
</comment>
<comment type="catalytic activity">
    <reaction evidence="7">
        <text>UDP-N-acetyl-alpha-D-muramoyl-L-alanine + D-glutamate + ATP = UDP-N-acetyl-alpha-D-muramoyl-L-alanyl-D-glutamate + ADP + phosphate + H(+)</text>
        <dbReference type="Rhea" id="RHEA:16429"/>
        <dbReference type="ChEBI" id="CHEBI:15378"/>
        <dbReference type="ChEBI" id="CHEBI:29986"/>
        <dbReference type="ChEBI" id="CHEBI:30616"/>
        <dbReference type="ChEBI" id="CHEBI:43474"/>
        <dbReference type="ChEBI" id="CHEBI:83898"/>
        <dbReference type="ChEBI" id="CHEBI:83900"/>
        <dbReference type="ChEBI" id="CHEBI:456216"/>
        <dbReference type="EC" id="6.3.2.9"/>
    </reaction>
</comment>
<dbReference type="GO" id="GO:0009252">
    <property type="term" value="P:peptidoglycan biosynthetic process"/>
    <property type="evidence" value="ECO:0007669"/>
    <property type="project" value="UniProtKB-UniRule"/>
</dbReference>
<keyword evidence="10" id="KW-1185">Reference proteome</keyword>
<dbReference type="GO" id="GO:0008360">
    <property type="term" value="P:regulation of cell shape"/>
    <property type="evidence" value="ECO:0007669"/>
    <property type="project" value="UniProtKB-KW"/>
</dbReference>
<dbReference type="EC" id="6.3.2.9" evidence="7"/>
<dbReference type="Gene3D" id="3.40.1190.10">
    <property type="entry name" value="Mur-like, catalytic domain"/>
    <property type="match status" value="1"/>
</dbReference>
<dbReference type="OrthoDB" id="9809796at2"/>
<dbReference type="Pfam" id="PF08245">
    <property type="entry name" value="Mur_ligase_M"/>
    <property type="match status" value="1"/>
</dbReference>
<evidence type="ECO:0000259" key="8">
    <source>
        <dbReference type="Pfam" id="PF08245"/>
    </source>
</evidence>
<dbReference type="SUPFAM" id="SSF53623">
    <property type="entry name" value="MurD-like peptide ligases, catalytic domain"/>
    <property type="match status" value="1"/>
</dbReference>
<feature type="domain" description="Mur ligase central" evidence="8">
    <location>
        <begin position="94"/>
        <end position="211"/>
    </location>
</feature>
<dbReference type="PANTHER" id="PTHR43692:SF1">
    <property type="entry name" value="UDP-N-ACETYLMURAMOYLALANINE--D-GLUTAMATE LIGASE"/>
    <property type="match status" value="1"/>
</dbReference>
<keyword evidence="7" id="KW-0573">Peptidoglycan synthesis</keyword>
<keyword evidence="7" id="KW-0131">Cell cycle</keyword>
<evidence type="ECO:0000256" key="6">
    <source>
        <dbReference type="ARBA" id="ARBA00022840"/>
    </source>
</evidence>
<evidence type="ECO:0000256" key="5">
    <source>
        <dbReference type="ARBA" id="ARBA00022741"/>
    </source>
</evidence>
<dbReference type="InterPro" id="IPR036565">
    <property type="entry name" value="Mur-like_cat_sf"/>
</dbReference>
<keyword evidence="4 7" id="KW-0436">Ligase</keyword>
<keyword evidence="7" id="KW-0132">Cell division</keyword>
<reference evidence="9 10" key="1">
    <citation type="submission" date="2019-09" db="EMBL/GenBank/DDBJ databases">
        <title>Sulfurimonas gotlandica sp. nov., a chemoautotrophic and psychrotolerant epsilonproteobacterium isolated from a pelagic redoxcline, and an emended description of the genus Sulfurimonas.</title>
        <authorList>
            <person name="Wang S."/>
            <person name="Jiang L."/>
            <person name="Shao S."/>
        </authorList>
    </citation>
    <scope>NUCLEOTIDE SEQUENCE [LARGE SCALE GENOMIC DNA]</scope>
    <source>
        <strain evidence="9 10">GYSZ_1</strain>
    </source>
</reference>
<gene>
    <name evidence="7" type="primary">murD</name>
    <name evidence="9" type="ORF">FJR48_08740</name>
</gene>
<name>A0A5P8P264_9BACT</name>
<keyword evidence="6 7" id="KW-0067">ATP-binding</keyword>
<dbReference type="Gene3D" id="3.90.190.20">
    <property type="entry name" value="Mur ligase, C-terminal domain"/>
    <property type="match status" value="1"/>
</dbReference>
<dbReference type="GO" id="GO:0005524">
    <property type="term" value="F:ATP binding"/>
    <property type="evidence" value="ECO:0007669"/>
    <property type="project" value="UniProtKB-UniRule"/>
</dbReference>
<dbReference type="GO" id="GO:0051301">
    <property type="term" value="P:cell division"/>
    <property type="evidence" value="ECO:0007669"/>
    <property type="project" value="UniProtKB-KW"/>
</dbReference>
<evidence type="ECO:0000313" key="9">
    <source>
        <dbReference type="EMBL" id="QFR49812.1"/>
    </source>
</evidence>
<protein>
    <recommendedName>
        <fullName evidence="7">UDP-N-acetylmuramoylalanine--D-glutamate ligase</fullName>
        <ecNumber evidence="7">6.3.2.9</ecNumber>
    </recommendedName>
    <alternativeName>
        <fullName evidence="7">D-glutamic acid-adding enzyme</fullName>
    </alternativeName>
    <alternativeName>
        <fullName evidence="7">UDP-N-acetylmuramoyl-L-alanyl-D-glutamate synthetase</fullName>
    </alternativeName>
</protein>
<evidence type="ECO:0000256" key="1">
    <source>
        <dbReference type="ARBA" id="ARBA00004496"/>
    </source>
</evidence>
<dbReference type="NCBIfam" id="TIGR01087">
    <property type="entry name" value="murD"/>
    <property type="match status" value="1"/>
</dbReference>
<keyword evidence="3 7" id="KW-0963">Cytoplasm</keyword>
<comment type="subcellular location">
    <subcellularLocation>
        <location evidence="1 7">Cytoplasm</location>
    </subcellularLocation>
</comment>
<dbReference type="InterPro" id="IPR013221">
    <property type="entry name" value="Mur_ligase_cen"/>
</dbReference>
<dbReference type="HAMAP" id="MF_00639">
    <property type="entry name" value="MurD"/>
    <property type="match status" value="1"/>
</dbReference>
<dbReference type="RefSeq" id="WP_152307759.1">
    <property type="nucleotide sequence ID" value="NZ_CP043617.1"/>
</dbReference>
<accession>A0A5P8P264</accession>
<dbReference type="KEGG" id="sulg:FJR48_08740"/>
<dbReference type="PANTHER" id="PTHR43692">
    <property type="entry name" value="UDP-N-ACETYLMURAMOYLALANINE--D-GLUTAMATE LIGASE"/>
    <property type="match status" value="1"/>
</dbReference>
<dbReference type="Proteomes" id="UP000326944">
    <property type="component" value="Chromosome"/>
</dbReference>
<dbReference type="AlphaFoldDB" id="A0A5P8P264"/>
<comment type="function">
    <text evidence="7">Cell wall formation. Catalyzes the addition of glutamate to the nucleotide precursor UDP-N-acetylmuramoyl-L-alanine (UMA).</text>
</comment>
<dbReference type="UniPathway" id="UPA00219"/>
<keyword evidence="7" id="KW-0961">Cell wall biogenesis/degradation</keyword>
<dbReference type="SUPFAM" id="SSF53244">
    <property type="entry name" value="MurD-like peptide ligases, peptide-binding domain"/>
    <property type="match status" value="1"/>
</dbReference>
<dbReference type="GO" id="GO:0071555">
    <property type="term" value="P:cell wall organization"/>
    <property type="evidence" value="ECO:0007669"/>
    <property type="project" value="UniProtKB-KW"/>
</dbReference>
<comment type="pathway">
    <text evidence="2 7">Cell wall biogenesis; peptidoglycan biosynthesis.</text>
</comment>
<dbReference type="InterPro" id="IPR005762">
    <property type="entry name" value="MurD"/>
</dbReference>
<keyword evidence="5 7" id="KW-0547">Nucleotide-binding</keyword>
<evidence type="ECO:0000256" key="2">
    <source>
        <dbReference type="ARBA" id="ARBA00004752"/>
    </source>
</evidence>
<feature type="binding site" evidence="7">
    <location>
        <begin position="96"/>
        <end position="102"/>
    </location>
    <ligand>
        <name>ATP</name>
        <dbReference type="ChEBI" id="CHEBI:30616"/>
    </ligand>
</feature>
<evidence type="ECO:0000313" key="10">
    <source>
        <dbReference type="Proteomes" id="UP000326944"/>
    </source>
</evidence>
<evidence type="ECO:0000256" key="3">
    <source>
        <dbReference type="ARBA" id="ARBA00022490"/>
    </source>
</evidence>
<dbReference type="EMBL" id="CP043617">
    <property type="protein sequence ID" value="QFR49812.1"/>
    <property type="molecule type" value="Genomic_DNA"/>
</dbReference>
<organism evidence="9 10">
    <name type="scientific">Sulfurimonas lithotrophica</name>
    <dbReference type="NCBI Taxonomy" id="2590022"/>
    <lineage>
        <taxon>Bacteria</taxon>
        <taxon>Pseudomonadati</taxon>
        <taxon>Campylobacterota</taxon>
        <taxon>Epsilonproteobacteria</taxon>
        <taxon>Campylobacterales</taxon>
        <taxon>Sulfurimonadaceae</taxon>
        <taxon>Sulfurimonas</taxon>
    </lineage>
</organism>
<dbReference type="GO" id="GO:0008764">
    <property type="term" value="F:UDP-N-acetylmuramoylalanine-D-glutamate ligase activity"/>
    <property type="evidence" value="ECO:0007669"/>
    <property type="project" value="UniProtKB-UniRule"/>
</dbReference>
<keyword evidence="7" id="KW-0133">Cell shape</keyword>
<proteinExistence type="inferred from homology"/>
<dbReference type="GO" id="GO:0005737">
    <property type="term" value="C:cytoplasm"/>
    <property type="evidence" value="ECO:0007669"/>
    <property type="project" value="UniProtKB-SubCell"/>
</dbReference>
<evidence type="ECO:0000256" key="7">
    <source>
        <dbReference type="HAMAP-Rule" id="MF_00639"/>
    </source>
</evidence>
<dbReference type="InterPro" id="IPR036615">
    <property type="entry name" value="Mur_ligase_C_dom_sf"/>
</dbReference>
<sequence length="401" mass="45261">MQQKRVSLFGYGGTTRSLTKLFPSAVFYDDKCNKPFKDEDGFQIRPALEFDENYSDLEIPSPGIPPFNQLIKKAKNIQSEYDIFSDTKALKIWISGTNGKTTTTQMMQHLLESKNSVAGGNIGTPLADLDTDAKIWILETSSFTMHYTNKATPNIYVLLPIKPDHLSWHGSLEEYEKSKLKPIKEMKEGEVAIIPKKYKDVKTAAHIISYENGNDLAKYFDIDAKKVKFEGAFLVDALLAMAVDKILFDRVDYEKINSFELDPHRQEELRDSKNRLWVNDTKATNIDATVAALDRYKDSFVHLILGGDDKGVELNELFVALKNYNVKIYNIGSNKDKLSKLAEEYGIDFVKCKNLLDAVDKINADLTQTQIALLSPAAASLDEYNSYAHRGNEFKEAVGKL</sequence>